<evidence type="ECO:0000313" key="3">
    <source>
        <dbReference type="Proteomes" id="UP000198420"/>
    </source>
</evidence>
<dbReference type="RefSeq" id="WP_089310478.1">
    <property type="nucleotide sequence ID" value="NZ_FZNP01000002.1"/>
</dbReference>
<reference evidence="3" key="1">
    <citation type="submission" date="2017-06" db="EMBL/GenBank/DDBJ databases">
        <authorList>
            <person name="Varghese N."/>
            <person name="Submissions S."/>
        </authorList>
    </citation>
    <scope>NUCLEOTIDE SEQUENCE [LARGE SCALE GENOMIC DNA]</scope>
    <source>
        <strain evidence="3">DSM 44485</strain>
    </source>
</reference>
<gene>
    <name evidence="2" type="ORF">SAMN06265355_102174</name>
</gene>
<protein>
    <submittedName>
        <fullName evidence="2">Uncharacterized conserved protein, DUF2267 family</fullName>
    </submittedName>
</protein>
<dbReference type="EMBL" id="FZNP01000002">
    <property type="protein sequence ID" value="SNR36224.1"/>
    <property type="molecule type" value="Genomic_DNA"/>
</dbReference>
<evidence type="ECO:0000313" key="2">
    <source>
        <dbReference type="EMBL" id="SNR36224.1"/>
    </source>
</evidence>
<name>A0A238VQ03_9ACTN</name>
<dbReference type="AlphaFoldDB" id="A0A238VQ03"/>
<sequence length="167" mass="18574">MTFTGIQGLDRSIDTTNRWIADVAEAFGTEDRRFAYRALRAWMHTLRDRLTVESAAHLAAQLPELLRGVYYDGWSPGHVPRKYDLHEATVHYAEQARIGRDDVPKTAAIVTEVVSSKMAPGGVDQALWKLPEELRKLFQPGGEREGRAAARPAPRSAARPAAPRAVM</sequence>
<dbReference type="InterPro" id="IPR018727">
    <property type="entry name" value="DUF2267"/>
</dbReference>
<dbReference type="Gene3D" id="1.10.490.110">
    <property type="entry name" value="Uncharacterized conserved protein DUF2267"/>
    <property type="match status" value="1"/>
</dbReference>
<proteinExistence type="predicted"/>
<dbReference type="Proteomes" id="UP000198420">
    <property type="component" value="Unassembled WGS sequence"/>
</dbReference>
<feature type="region of interest" description="Disordered" evidence="1">
    <location>
        <begin position="140"/>
        <end position="167"/>
    </location>
</feature>
<accession>A0A238VQ03</accession>
<evidence type="ECO:0000256" key="1">
    <source>
        <dbReference type="SAM" id="MobiDB-lite"/>
    </source>
</evidence>
<dbReference type="OrthoDB" id="20942at2"/>
<organism evidence="2 3">
    <name type="scientific">Actinomadura mexicana</name>
    <dbReference type="NCBI Taxonomy" id="134959"/>
    <lineage>
        <taxon>Bacteria</taxon>
        <taxon>Bacillati</taxon>
        <taxon>Actinomycetota</taxon>
        <taxon>Actinomycetes</taxon>
        <taxon>Streptosporangiales</taxon>
        <taxon>Thermomonosporaceae</taxon>
        <taxon>Actinomadura</taxon>
    </lineage>
</organism>
<dbReference type="Pfam" id="PF10025">
    <property type="entry name" value="DUF2267"/>
    <property type="match status" value="1"/>
</dbReference>
<feature type="compositionally biased region" description="Low complexity" evidence="1">
    <location>
        <begin position="149"/>
        <end position="167"/>
    </location>
</feature>
<dbReference type="InterPro" id="IPR038282">
    <property type="entry name" value="DUF2267_sf"/>
</dbReference>
<keyword evidence="3" id="KW-1185">Reference proteome</keyword>